<evidence type="ECO:0000313" key="3">
    <source>
        <dbReference type="Proteomes" id="UP001245683"/>
    </source>
</evidence>
<keyword evidence="1" id="KW-0812">Transmembrane</keyword>
<evidence type="ECO:0000256" key="1">
    <source>
        <dbReference type="SAM" id="Phobius"/>
    </source>
</evidence>
<dbReference type="AlphaFoldDB" id="A0AAE4T385"/>
<keyword evidence="1" id="KW-1133">Transmembrane helix</keyword>
<feature type="transmembrane region" description="Helical" evidence="1">
    <location>
        <begin position="46"/>
        <end position="62"/>
    </location>
</feature>
<feature type="transmembrane region" description="Helical" evidence="1">
    <location>
        <begin position="97"/>
        <end position="114"/>
    </location>
</feature>
<dbReference type="EMBL" id="JAVDZE010000001">
    <property type="protein sequence ID" value="MDV3103568.1"/>
    <property type="molecule type" value="Genomic_DNA"/>
</dbReference>
<organism evidence="2 3">
    <name type="scientific">Thermococcus waiotapuensis</name>
    <dbReference type="NCBI Taxonomy" id="90909"/>
    <lineage>
        <taxon>Archaea</taxon>
        <taxon>Methanobacteriati</taxon>
        <taxon>Methanobacteriota</taxon>
        <taxon>Thermococci</taxon>
        <taxon>Thermococcales</taxon>
        <taxon>Thermococcaceae</taxon>
        <taxon>Thermococcus</taxon>
    </lineage>
</organism>
<comment type="caution">
    <text evidence="2">The sequence shown here is derived from an EMBL/GenBank/DDBJ whole genome shotgun (WGS) entry which is preliminary data.</text>
</comment>
<feature type="transmembrane region" description="Helical" evidence="1">
    <location>
        <begin position="74"/>
        <end position="91"/>
    </location>
</feature>
<evidence type="ECO:0000313" key="2">
    <source>
        <dbReference type="EMBL" id="MDV3103568.1"/>
    </source>
</evidence>
<keyword evidence="3" id="KW-1185">Reference proteome</keyword>
<feature type="transmembrane region" description="Helical" evidence="1">
    <location>
        <begin position="7"/>
        <end position="26"/>
    </location>
</feature>
<keyword evidence="1" id="KW-0472">Membrane</keyword>
<name>A0AAE4T385_9EURY</name>
<dbReference type="Proteomes" id="UP001245683">
    <property type="component" value="Unassembled WGS sequence"/>
</dbReference>
<accession>A0AAE4T385</accession>
<proteinExistence type="predicted"/>
<protein>
    <submittedName>
        <fullName evidence="2">Uncharacterized protein</fullName>
    </submittedName>
</protein>
<reference evidence="2 3" key="1">
    <citation type="submission" date="2023-08" db="EMBL/GenBank/DDBJ databases">
        <title>Draft genome sequence of Thermococcus waiotapuensis WT1T, a thermophilic sulphur-dependent archaeon from order Thermococcales.</title>
        <authorList>
            <person name="Manners S.H."/>
            <person name="Carere C.R."/>
            <person name="Dhami M.K."/>
            <person name="Dobson R.C.J."/>
            <person name="Stott M.B."/>
        </authorList>
    </citation>
    <scope>NUCLEOTIDE SEQUENCE [LARGE SCALE GENOMIC DNA]</scope>
    <source>
        <strain evidence="2 3">WT1</strain>
    </source>
</reference>
<dbReference type="RefSeq" id="WP_315340408.1">
    <property type="nucleotide sequence ID" value="NZ_JAVDZE010000001.1"/>
</dbReference>
<gene>
    <name evidence="2" type="ORF">RBI02_03275</name>
</gene>
<sequence length="120" mass="12376">MRANERILGALLYAGGIALALFRPPVDRMACITVPEGKAVSGVNPFFLALELGLVMIGSVLLSQDLKNSHARNGWIGVTSGLGIAIIGGYADLLEVFLFGVALATLGLLVKVGGRKNAGG</sequence>